<proteinExistence type="predicted"/>
<dbReference type="AlphaFoldDB" id="W2K5C8"/>
<reference evidence="1" key="1">
    <citation type="submission" date="2013-11" db="EMBL/GenBank/DDBJ databases">
        <title>The Genome Sequence of Phytophthora parasitica CHvinca01.</title>
        <authorList>
            <consortium name="The Broad Institute Genomics Platform"/>
            <person name="Russ C."/>
            <person name="Tyler B."/>
            <person name="Panabieres F."/>
            <person name="Shan W."/>
            <person name="Tripathy S."/>
            <person name="Grunwald N."/>
            <person name="Machado M."/>
            <person name="Johnson C.S."/>
            <person name="Arredondo F."/>
            <person name="Hong C."/>
            <person name="Coffey M."/>
            <person name="Young S.K."/>
            <person name="Zeng Q."/>
            <person name="Gargeya S."/>
            <person name="Fitzgerald M."/>
            <person name="Abouelleil A."/>
            <person name="Alvarado L."/>
            <person name="Chapman S.B."/>
            <person name="Gainer-Dewar J."/>
            <person name="Goldberg J."/>
            <person name="Griggs A."/>
            <person name="Gujja S."/>
            <person name="Hansen M."/>
            <person name="Howarth C."/>
            <person name="Imamovic A."/>
            <person name="Ireland A."/>
            <person name="Larimer J."/>
            <person name="McCowan C."/>
            <person name="Murphy C."/>
            <person name="Pearson M."/>
            <person name="Poon T.W."/>
            <person name="Priest M."/>
            <person name="Roberts A."/>
            <person name="Saif S."/>
            <person name="Shea T."/>
            <person name="Sykes S."/>
            <person name="Wortman J."/>
            <person name="Nusbaum C."/>
            <person name="Birren B."/>
        </authorList>
    </citation>
    <scope>NUCLEOTIDE SEQUENCE [LARGE SCALE GENOMIC DNA]</scope>
    <source>
        <strain evidence="1">CHvinca01</strain>
    </source>
</reference>
<gene>
    <name evidence="1" type="ORF">L917_19673</name>
</gene>
<name>W2K5C8_PHYNI</name>
<sequence length="188" mass="21004">MCETKENAPGLSSTGREQSTLQQLGQFVVSVIEGMELVQADRGNKNKPATKLAPPVMPSELVLVTPRDFGENVLGPRRDQLMKCWNLDQVEAAEREHRDVFLANALDDSIRSVLDKQDFKTKFNEGWDALEEAAKPKTFKHLRQFGCGLATIFANTASVESDFSILKWKLNDRRAAMTSLAFEGIFQA</sequence>
<protein>
    <submittedName>
        <fullName evidence="1">Uncharacterized protein</fullName>
    </submittedName>
</protein>
<accession>W2K5C8</accession>
<dbReference type="EMBL" id="KI682928">
    <property type="protein sequence ID" value="ETL79754.1"/>
    <property type="molecule type" value="Genomic_DNA"/>
</dbReference>
<dbReference type="VEuPathDB" id="FungiDB:PPTG_05604"/>
<organism evidence="1">
    <name type="scientific">Phytophthora nicotianae</name>
    <name type="common">Potato buckeye rot agent</name>
    <name type="synonym">Phytophthora parasitica</name>
    <dbReference type="NCBI Taxonomy" id="4792"/>
    <lineage>
        <taxon>Eukaryota</taxon>
        <taxon>Sar</taxon>
        <taxon>Stramenopiles</taxon>
        <taxon>Oomycota</taxon>
        <taxon>Peronosporomycetes</taxon>
        <taxon>Peronosporales</taxon>
        <taxon>Peronosporaceae</taxon>
        <taxon>Phytophthora</taxon>
    </lineage>
</organism>
<evidence type="ECO:0000313" key="1">
    <source>
        <dbReference type="EMBL" id="ETL79754.1"/>
    </source>
</evidence>
<dbReference type="OrthoDB" id="125610at2759"/>
<dbReference type="PANTHER" id="PTHR37067:SF3">
    <property type="entry name" value="PX DOMAIN-CONTAINING PROTEIN"/>
    <property type="match status" value="1"/>
</dbReference>
<dbReference type="Proteomes" id="UP000054423">
    <property type="component" value="Unassembled WGS sequence"/>
</dbReference>
<dbReference type="PANTHER" id="PTHR37067">
    <property type="entry name" value="PX DOMAIN-CONTAINING PROTEIN"/>
    <property type="match status" value="1"/>
</dbReference>